<evidence type="ECO:0000256" key="7">
    <source>
        <dbReference type="ARBA" id="ARBA00023288"/>
    </source>
</evidence>
<dbReference type="InterPro" id="IPR043427">
    <property type="entry name" value="YscJ/FliF"/>
</dbReference>
<organism evidence="11 12">
    <name type="scientific">Caulobacter flavus</name>
    <dbReference type="NCBI Taxonomy" id="1679497"/>
    <lineage>
        <taxon>Bacteria</taxon>
        <taxon>Pseudomonadati</taxon>
        <taxon>Pseudomonadota</taxon>
        <taxon>Alphaproteobacteria</taxon>
        <taxon>Caulobacterales</taxon>
        <taxon>Caulobacteraceae</taxon>
        <taxon>Caulobacter</taxon>
    </lineage>
</organism>
<reference evidence="11 12" key="1">
    <citation type="submission" date="2017-12" db="EMBL/GenBank/DDBJ databases">
        <title>The genome sequence of Caulobacter flavus CGMCC1 15093.</title>
        <authorList>
            <person name="Gao J."/>
            <person name="Mao X."/>
            <person name="Sun J."/>
        </authorList>
    </citation>
    <scope>NUCLEOTIDE SEQUENCE [LARGE SCALE GENOMIC DNA]</scope>
    <source>
        <strain evidence="11 12">CGMCC1 15093</strain>
    </source>
</reference>
<dbReference type="KEGG" id="cfh:C1707_15670"/>
<dbReference type="InterPro" id="IPR003282">
    <property type="entry name" value="T3SS_SctJ"/>
</dbReference>
<evidence type="ECO:0000256" key="4">
    <source>
        <dbReference type="ARBA" id="ARBA00023136"/>
    </source>
</evidence>
<dbReference type="OrthoDB" id="9807026at2"/>
<keyword evidence="3 8" id="KW-0732">Signal</keyword>
<evidence type="ECO:0000256" key="2">
    <source>
        <dbReference type="ARBA" id="ARBA00009509"/>
    </source>
</evidence>
<evidence type="ECO:0000256" key="8">
    <source>
        <dbReference type="RuleBase" id="RU364102"/>
    </source>
</evidence>
<dbReference type="InterPro" id="IPR006182">
    <property type="entry name" value="FliF_N_dom"/>
</dbReference>
<proteinExistence type="inferred from homology"/>
<protein>
    <recommendedName>
        <fullName evidence="8">Lipoprotein</fullName>
    </recommendedName>
</protein>
<comment type="similarity">
    <text evidence="2 8">Belongs to the YscJ lipoprotein family.</text>
</comment>
<evidence type="ECO:0000256" key="1">
    <source>
        <dbReference type="ARBA" id="ARBA00004459"/>
    </source>
</evidence>
<feature type="transmembrane region" description="Helical" evidence="8">
    <location>
        <begin position="205"/>
        <end position="225"/>
    </location>
</feature>
<dbReference type="Gene3D" id="3.30.300.30">
    <property type="match status" value="1"/>
</dbReference>
<keyword evidence="8" id="KW-0812">Transmembrane</keyword>
<accession>A0A2N5CXD1</accession>
<dbReference type="PROSITE" id="PS51257">
    <property type="entry name" value="PROKAR_LIPOPROTEIN"/>
    <property type="match status" value="1"/>
</dbReference>
<evidence type="ECO:0000256" key="6">
    <source>
        <dbReference type="ARBA" id="ARBA00023237"/>
    </source>
</evidence>
<evidence type="ECO:0000313" key="13">
    <source>
        <dbReference type="Proteomes" id="UP000281192"/>
    </source>
</evidence>
<name>A0A2N5CXD1_9CAUL</name>
<keyword evidence="8" id="KW-1133">Transmembrane helix</keyword>
<evidence type="ECO:0000256" key="3">
    <source>
        <dbReference type="ARBA" id="ARBA00022729"/>
    </source>
</evidence>
<dbReference type="InterPro" id="IPR045851">
    <property type="entry name" value="AMP-bd_C_sf"/>
</dbReference>
<dbReference type="PRINTS" id="PR01338">
    <property type="entry name" value="TYPE3OMKPROT"/>
</dbReference>
<dbReference type="Proteomes" id="UP000234483">
    <property type="component" value="Unassembled WGS sequence"/>
</dbReference>
<dbReference type="EMBL" id="CP026100">
    <property type="protein sequence ID" value="AYV49606.1"/>
    <property type="molecule type" value="Genomic_DNA"/>
</dbReference>
<dbReference type="AlphaFoldDB" id="A0A2N5CXD1"/>
<gene>
    <name evidence="10" type="ORF">C1707_15670</name>
    <name evidence="11" type="ORF">CFHF_06670</name>
</gene>
<feature type="domain" description="Flagellar M-ring N-terminal" evidence="9">
    <location>
        <begin position="21"/>
        <end position="187"/>
    </location>
</feature>
<dbReference type="RefSeq" id="WP_101712257.1">
    <property type="nucleotide sequence ID" value="NZ_CP026100.1"/>
</dbReference>
<keyword evidence="6 8" id="KW-0998">Cell outer membrane</keyword>
<comment type="subcellular location">
    <subcellularLocation>
        <location evidence="1">Cell outer membrane</location>
        <topology evidence="1">Lipid-anchor</topology>
    </subcellularLocation>
</comment>
<keyword evidence="4 8" id="KW-0472">Membrane</keyword>
<evidence type="ECO:0000313" key="12">
    <source>
        <dbReference type="Proteomes" id="UP000234483"/>
    </source>
</evidence>
<keyword evidence="5 8" id="KW-0564">Palmitate</keyword>
<evidence type="ECO:0000313" key="10">
    <source>
        <dbReference type="EMBL" id="AYV49606.1"/>
    </source>
</evidence>
<dbReference type="EMBL" id="PJRQ01000011">
    <property type="protein sequence ID" value="PLR18452.1"/>
    <property type="molecule type" value="Genomic_DNA"/>
</dbReference>
<dbReference type="Proteomes" id="UP000281192">
    <property type="component" value="Chromosome"/>
</dbReference>
<evidence type="ECO:0000256" key="5">
    <source>
        <dbReference type="ARBA" id="ARBA00023139"/>
    </source>
</evidence>
<reference evidence="10 13" key="2">
    <citation type="submission" date="2018-01" db="EMBL/GenBank/DDBJ databases">
        <title>Complete genome sequence of Caulobacter flavus RHGG3.</title>
        <authorList>
            <person name="Yang E."/>
        </authorList>
    </citation>
    <scope>NUCLEOTIDE SEQUENCE [LARGE SCALE GENOMIC DNA]</scope>
    <source>
        <strain evidence="10 13">RHGG3</strain>
    </source>
</reference>
<dbReference type="GO" id="GO:0009279">
    <property type="term" value="C:cell outer membrane"/>
    <property type="evidence" value="ECO:0007669"/>
    <property type="project" value="UniProtKB-SubCell"/>
</dbReference>
<dbReference type="Pfam" id="PF01514">
    <property type="entry name" value="YscJ_FliF"/>
    <property type="match status" value="1"/>
</dbReference>
<feature type="chain" id="PRO_5041746302" description="Lipoprotein" evidence="8">
    <location>
        <begin position="21"/>
        <end position="247"/>
    </location>
</feature>
<dbReference type="NCBIfam" id="TIGR02544">
    <property type="entry name" value="III_secr_YscJ"/>
    <property type="match status" value="1"/>
</dbReference>
<feature type="signal peptide" evidence="8">
    <location>
        <begin position="1"/>
        <end position="20"/>
    </location>
</feature>
<evidence type="ECO:0000313" key="11">
    <source>
        <dbReference type="EMBL" id="PLR18452.1"/>
    </source>
</evidence>
<evidence type="ECO:0000259" key="9">
    <source>
        <dbReference type="Pfam" id="PF01514"/>
    </source>
</evidence>
<dbReference type="Gene3D" id="3.30.70.1530">
    <property type="entry name" value="Hypothetical protein rpa1041"/>
    <property type="match status" value="1"/>
</dbReference>
<keyword evidence="13" id="KW-1185">Reference proteome</keyword>
<sequence>MRKILPAVLVAAALGLSACAEKELYGGLTEREANEMVAVLQNANVSASKSSKDGKVWALKTRAEQFSSAVAVLHDQGYPRDKFESLGEVFKKEGFVSSPMEQRARLMYGLSQELSQTISSIDGVVQARVHIAVPEADPLAEQQKPSSASVFIRHNPDVDLSGQVGSIKALVTNSIEGLPYDKVTVVMFPAKPVMAAAPVSPIRSFTMPAIAILAAIGGVGAYVFSRTSRGKPRRKLKTLAEPGTPAA</sequence>
<keyword evidence="7 8" id="KW-0449">Lipoprotein</keyword>
<dbReference type="PANTHER" id="PTHR30046:SF2">
    <property type="entry name" value="YOP PROTEINS TRANSLOCATION LIPOPROTEIN J"/>
    <property type="match status" value="1"/>
</dbReference>
<dbReference type="GO" id="GO:0009306">
    <property type="term" value="P:protein secretion"/>
    <property type="evidence" value="ECO:0007669"/>
    <property type="project" value="InterPro"/>
</dbReference>
<dbReference type="PANTHER" id="PTHR30046">
    <property type="entry name" value="FLAGELLAR M-RING PROTEIN"/>
    <property type="match status" value="1"/>
</dbReference>